<keyword evidence="3 7" id="KW-0812">Transmembrane</keyword>
<evidence type="ECO:0000256" key="4">
    <source>
        <dbReference type="ARBA" id="ARBA00022989"/>
    </source>
</evidence>
<keyword evidence="6" id="KW-0012">Acyltransferase</keyword>
<evidence type="ECO:0000313" key="9">
    <source>
        <dbReference type="Proteomes" id="UP001358586"/>
    </source>
</evidence>
<dbReference type="Pfam" id="PF03062">
    <property type="entry name" value="MBOAT"/>
    <property type="match status" value="1"/>
</dbReference>
<feature type="transmembrane region" description="Helical" evidence="7">
    <location>
        <begin position="104"/>
        <end position="123"/>
    </location>
</feature>
<dbReference type="PANTHER" id="PTHR13906:SF4">
    <property type="entry name" value="LYSOPHOSPHOLIPID ACYLTRANSFERASE 6"/>
    <property type="match status" value="1"/>
</dbReference>
<evidence type="ECO:0000313" key="8">
    <source>
        <dbReference type="EMBL" id="KAK5791881.1"/>
    </source>
</evidence>
<keyword evidence="5 7" id="KW-0472">Membrane</keyword>
<protein>
    <submittedName>
        <fullName evidence="8">Uncharacterized protein</fullName>
    </submittedName>
</protein>
<name>A0ABR0NCC7_GOSAR</name>
<organism evidence="8 9">
    <name type="scientific">Gossypium arboreum</name>
    <name type="common">Tree cotton</name>
    <name type="synonym">Gossypium nanking</name>
    <dbReference type="NCBI Taxonomy" id="29729"/>
    <lineage>
        <taxon>Eukaryota</taxon>
        <taxon>Viridiplantae</taxon>
        <taxon>Streptophyta</taxon>
        <taxon>Embryophyta</taxon>
        <taxon>Tracheophyta</taxon>
        <taxon>Spermatophyta</taxon>
        <taxon>Magnoliopsida</taxon>
        <taxon>eudicotyledons</taxon>
        <taxon>Gunneridae</taxon>
        <taxon>Pentapetalae</taxon>
        <taxon>rosids</taxon>
        <taxon>malvids</taxon>
        <taxon>Malvales</taxon>
        <taxon>Malvaceae</taxon>
        <taxon>Malvoideae</taxon>
        <taxon>Gossypium</taxon>
    </lineage>
</organism>
<accession>A0ABR0NCC7</accession>
<evidence type="ECO:0000256" key="3">
    <source>
        <dbReference type="ARBA" id="ARBA00022692"/>
    </source>
</evidence>
<dbReference type="PANTHER" id="PTHR13906">
    <property type="entry name" value="PORCUPINE"/>
    <property type="match status" value="1"/>
</dbReference>
<keyword evidence="9" id="KW-1185">Reference proteome</keyword>
<gene>
    <name evidence="8" type="ORF">PVK06_032994</name>
</gene>
<reference evidence="8 9" key="1">
    <citation type="submission" date="2023-03" db="EMBL/GenBank/DDBJ databases">
        <title>WGS of Gossypium arboreum.</title>
        <authorList>
            <person name="Yu D."/>
        </authorList>
    </citation>
    <scope>NUCLEOTIDE SEQUENCE [LARGE SCALE GENOMIC DNA]</scope>
    <source>
        <tissue evidence="8">Leaf</tissue>
    </source>
</reference>
<dbReference type="InterPro" id="IPR004299">
    <property type="entry name" value="MBOAT_fam"/>
</dbReference>
<dbReference type="Proteomes" id="UP001358586">
    <property type="component" value="Chromosome 10"/>
</dbReference>
<proteinExistence type="predicted"/>
<evidence type="ECO:0000256" key="7">
    <source>
        <dbReference type="SAM" id="Phobius"/>
    </source>
</evidence>
<feature type="transmembrane region" description="Helical" evidence="7">
    <location>
        <begin position="245"/>
        <end position="263"/>
    </location>
</feature>
<sequence>MLLVFLYAFSTLKIPGCNFGDLSSYSCPPPLLKIWAHSDKGPSPSPYVATLRALVQAAFCMAMFLYLSPSRPLSWFTDPAYQEWGFWRKLSYQYMSGFTMRWKYYFIWSISEAAMVISGLGFSGWTESSPPKPKWDRAKVVDILGFELAKSSVLLPLVLNIQVSTWLRHWTVSWVHHTPCSVSFDDCWFKSYLPMGKSSIPTNMALVKKAFAVMNFAYTVLVLNYSCVGFMLLSKHETLASYGSVYYIGTMIPIALIILGYIIPAKPASFKARKEQFLELNQKCRLICSFWISAILLRSIQDFQVSAERARAMLQWMGGSRRKVTIIALSCTGGFSTFHASIASSDACLLGCISDTCNEFFWVLSQWYLLMFADQISRIFWLLHSDLHEARVTAVLEYLSSMVASLEPSHQLANGQRGHLENFSLIKHNSKKGKFHVRFKKRNGQYEEVHIDSQPSTLHLCHLKEQLIRVLCQRKQQQLKELGLKEQMDAPSCAGCKSLS</sequence>
<feature type="transmembrane region" description="Helical" evidence="7">
    <location>
        <begin position="47"/>
        <end position="67"/>
    </location>
</feature>
<comment type="subcellular location">
    <subcellularLocation>
        <location evidence="1">Membrane</location>
        <topology evidence="1">Multi-pass membrane protein</topology>
    </subcellularLocation>
</comment>
<comment type="caution">
    <text evidence="8">The sequence shown here is derived from an EMBL/GenBank/DDBJ whole genome shotgun (WGS) entry which is preliminary data.</text>
</comment>
<dbReference type="EMBL" id="JARKNE010000010">
    <property type="protein sequence ID" value="KAK5791881.1"/>
    <property type="molecule type" value="Genomic_DNA"/>
</dbReference>
<evidence type="ECO:0000256" key="6">
    <source>
        <dbReference type="ARBA" id="ARBA00023315"/>
    </source>
</evidence>
<keyword evidence="4 7" id="KW-1133">Transmembrane helix</keyword>
<evidence type="ECO:0000256" key="5">
    <source>
        <dbReference type="ARBA" id="ARBA00023136"/>
    </source>
</evidence>
<feature type="transmembrane region" description="Helical" evidence="7">
    <location>
        <begin position="210"/>
        <end position="233"/>
    </location>
</feature>
<dbReference type="InterPro" id="IPR049941">
    <property type="entry name" value="LPLAT_7/PORCN-like"/>
</dbReference>
<evidence type="ECO:0000256" key="1">
    <source>
        <dbReference type="ARBA" id="ARBA00004141"/>
    </source>
</evidence>
<evidence type="ECO:0000256" key="2">
    <source>
        <dbReference type="ARBA" id="ARBA00022679"/>
    </source>
</evidence>
<keyword evidence="2" id="KW-0808">Transferase</keyword>